<feature type="region of interest" description="Disordered" evidence="5">
    <location>
        <begin position="1"/>
        <end position="42"/>
    </location>
</feature>
<dbReference type="Pfam" id="PF00642">
    <property type="entry name" value="zf-CCCH"/>
    <property type="match status" value="1"/>
</dbReference>
<keyword evidence="1 4" id="KW-0479">Metal-binding</keyword>
<reference evidence="7" key="1">
    <citation type="submission" date="2023-10" db="EMBL/GenBank/DDBJ databases">
        <authorList>
            <person name="Chen Y."/>
            <person name="Shah S."/>
            <person name="Dougan E. K."/>
            <person name="Thang M."/>
            <person name="Chan C."/>
        </authorList>
    </citation>
    <scope>NUCLEOTIDE SEQUENCE [LARGE SCALE GENOMIC DNA]</scope>
</reference>
<feature type="non-terminal residue" evidence="7">
    <location>
        <position position="149"/>
    </location>
</feature>
<feature type="domain" description="C3H1-type" evidence="6">
    <location>
        <begin position="121"/>
        <end position="148"/>
    </location>
</feature>
<dbReference type="Proteomes" id="UP001189429">
    <property type="component" value="Unassembled WGS sequence"/>
</dbReference>
<protein>
    <recommendedName>
        <fullName evidence="6">C3H1-type domain-containing protein</fullName>
    </recommendedName>
</protein>
<evidence type="ECO:0000313" key="7">
    <source>
        <dbReference type="EMBL" id="CAK0911460.1"/>
    </source>
</evidence>
<feature type="compositionally biased region" description="Gly residues" evidence="5">
    <location>
        <begin position="16"/>
        <end position="25"/>
    </location>
</feature>
<comment type="caution">
    <text evidence="7">The sequence shown here is derived from an EMBL/GenBank/DDBJ whole genome shotgun (WGS) entry which is preliminary data.</text>
</comment>
<keyword evidence="3 4" id="KW-0862">Zinc</keyword>
<feature type="domain" description="C3H1-type" evidence="6">
    <location>
        <begin position="72"/>
        <end position="101"/>
    </location>
</feature>
<gene>
    <name evidence="7" type="ORF">PCOR1329_LOCUS85328</name>
</gene>
<keyword evidence="8" id="KW-1185">Reference proteome</keyword>
<evidence type="ECO:0000256" key="1">
    <source>
        <dbReference type="ARBA" id="ARBA00022723"/>
    </source>
</evidence>
<sequence length="149" mass="15185">MSGGAAAAKGAQRAGGKAGSMGPYGAGKDATRGKGAGKQGAAAMALGDTGSAPWVGGAQMPPGRFDGAKSGFKPRRLCNYWIQDPALCQKGAECTFAHGVLELHPDSVEGCGVSRFHNTGLAPTKMCIHFEQGACKRGLSCTFAHSEEE</sequence>
<dbReference type="SMART" id="SM00356">
    <property type="entry name" value="ZnF_C3H1"/>
    <property type="match status" value="2"/>
</dbReference>
<evidence type="ECO:0000313" key="8">
    <source>
        <dbReference type="Proteomes" id="UP001189429"/>
    </source>
</evidence>
<dbReference type="Gene3D" id="4.10.1000.10">
    <property type="entry name" value="Zinc finger, CCCH-type"/>
    <property type="match status" value="2"/>
</dbReference>
<name>A0ABN9YI82_9DINO</name>
<evidence type="ECO:0000256" key="4">
    <source>
        <dbReference type="PROSITE-ProRule" id="PRU00723"/>
    </source>
</evidence>
<evidence type="ECO:0000256" key="2">
    <source>
        <dbReference type="ARBA" id="ARBA00022771"/>
    </source>
</evidence>
<evidence type="ECO:0000256" key="3">
    <source>
        <dbReference type="ARBA" id="ARBA00022833"/>
    </source>
</evidence>
<accession>A0ABN9YI82</accession>
<dbReference type="InterPro" id="IPR000571">
    <property type="entry name" value="Znf_CCCH"/>
</dbReference>
<feature type="zinc finger region" description="C3H1-type" evidence="4">
    <location>
        <begin position="121"/>
        <end position="148"/>
    </location>
</feature>
<evidence type="ECO:0000259" key="6">
    <source>
        <dbReference type="PROSITE" id="PS50103"/>
    </source>
</evidence>
<feature type="compositionally biased region" description="Low complexity" evidence="5">
    <location>
        <begin position="1"/>
        <end position="15"/>
    </location>
</feature>
<evidence type="ECO:0000256" key="5">
    <source>
        <dbReference type="SAM" id="MobiDB-lite"/>
    </source>
</evidence>
<proteinExistence type="predicted"/>
<dbReference type="EMBL" id="CAUYUJ010022581">
    <property type="protein sequence ID" value="CAK0911460.1"/>
    <property type="molecule type" value="Genomic_DNA"/>
</dbReference>
<feature type="zinc finger region" description="C3H1-type" evidence="4">
    <location>
        <begin position="72"/>
        <end position="101"/>
    </location>
</feature>
<dbReference type="InterPro" id="IPR036855">
    <property type="entry name" value="Znf_CCCH_sf"/>
</dbReference>
<dbReference type="Pfam" id="PF14608">
    <property type="entry name" value="zf-CCCH_2"/>
    <property type="match status" value="1"/>
</dbReference>
<organism evidence="7 8">
    <name type="scientific">Prorocentrum cordatum</name>
    <dbReference type="NCBI Taxonomy" id="2364126"/>
    <lineage>
        <taxon>Eukaryota</taxon>
        <taxon>Sar</taxon>
        <taxon>Alveolata</taxon>
        <taxon>Dinophyceae</taxon>
        <taxon>Prorocentrales</taxon>
        <taxon>Prorocentraceae</taxon>
        <taxon>Prorocentrum</taxon>
    </lineage>
</organism>
<dbReference type="PROSITE" id="PS50103">
    <property type="entry name" value="ZF_C3H1"/>
    <property type="match status" value="2"/>
</dbReference>
<keyword evidence="2 4" id="KW-0863">Zinc-finger</keyword>
<dbReference type="SUPFAM" id="SSF90229">
    <property type="entry name" value="CCCH zinc finger"/>
    <property type="match status" value="1"/>
</dbReference>